<protein>
    <submittedName>
        <fullName evidence="2">Uncharacterized protein</fullName>
    </submittedName>
</protein>
<evidence type="ECO:0000256" key="1">
    <source>
        <dbReference type="SAM" id="MobiDB-lite"/>
    </source>
</evidence>
<dbReference type="OrthoDB" id="6781756at2759"/>
<dbReference type="Gene3D" id="2.80.10.70">
    <property type="entry name" value="Spindlin/Ssty"/>
    <property type="match status" value="1"/>
</dbReference>
<sequence>MTLLQATSSIKTLCLEKNNNELTLKKIHNYFYQCQGLMNICKLPWIDFIVRTTNPYDINIERIYRDSVMWEQNLLPKLKAFFLNAMLPELTHPRHKKYPGIREPGIWYNVSIKGSTPGPSKKKTLHDHDDTDDESTKTDFNPLPPLKRNRRKCSTIKFVGRRIAHEWILEDGCKKWFKGLVLSVLKKSDGDVNAVYEIKYDGEDDANEVEHKELLEDYRNSSLKFIDI</sequence>
<comment type="caution">
    <text evidence="2">The sequence shown here is derived from an EMBL/GenBank/DDBJ whole genome shotgun (WGS) entry which is preliminary data.</text>
</comment>
<organism evidence="2 3">
    <name type="scientific">Mytilus edulis</name>
    <name type="common">Blue mussel</name>
    <dbReference type="NCBI Taxonomy" id="6550"/>
    <lineage>
        <taxon>Eukaryota</taxon>
        <taxon>Metazoa</taxon>
        <taxon>Spiralia</taxon>
        <taxon>Lophotrochozoa</taxon>
        <taxon>Mollusca</taxon>
        <taxon>Bivalvia</taxon>
        <taxon>Autobranchia</taxon>
        <taxon>Pteriomorphia</taxon>
        <taxon>Mytilida</taxon>
        <taxon>Mytiloidea</taxon>
        <taxon>Mytilidae</taxon>
        <taxon>Mytilinae</taxon>
        <taxon>Mytilus</taxon>
    </lineage>
</organism>
<gene>
    <name evidence="2" type="ORF">MEDL_19262</name>
</gene>
<dbReference type="InterPro" id="IPR011604">
    <property type="entry name" value="PDDEXK-like_dom_sf"/>
</dbReference>
<name>A0A8S3R6N7_MYTED</name>
<proteinExistence type="predicted"/>
<dbReference type="EMBL" id="CAJPWZ010000984">
    <property type="protein sequence ID" value="CAG2204861.1"/>
    <property type="molecule type" value="Genomic_DNA"/>
</dbReference>
<dbReference type="Proteomes" id="UP000683360">
    <property type="component" value="Unassembled WGS sequence"/>
</dbReference>
<feature type="compositionally biased region" description="Basic and acidic residues" evidence="1">
    <location>
        <begin position="126"/>
        <end position="137"/>
    </location>
</feature>
<dbReference type="PANTHER" id="PTHR46609:SF8">
    <property type="entry name" value="YQAJ VIRAL RECOMBINASE DOMAIN-CONTAINING PROTEIN"/>
    <property type="match status" value="1"/>
</dbReference>
<reference evidence="2" key="1">
    <citation type="submission" date="2021-03" db="EMBL/GenBank/DDBJ databases">
        <authorList>
            <person name="Bekaert M."/>
        </authorList>
    </citation>
    <scope>NUCLEOTIDE SEQUENCE</scope>
</reference>
<dbReference type="Gene3D" id="3.90.320.10">
    <property type="match status" value="1"/>
</dbReference>
<dbReference type="InterPro" id="IPR051703">
    <property type="entry name" value="NF-kappa-B_Signaling_Reg"/>
</dbReference>
<dbReference type="AlphaFoldDB" id="A0A8S3R6N7"/>
<evidence type="ECO:0000313" key="2">
    <source>
        <dbReference type="EMBL" id="CAG2204861.1"/>
    </source>
</evidence>
<keyword evidence="3" id="KW-1185">Reference proteome</keyword>
<feature type="region of interest" description="Disordered" evidence="1">
    <location>
        <begin position="116"/>
        <end position="144"/>
    </location>
</feature>
<accession>A0A8S3R6N7</accession>
<dbReference type="InterPro" id="IPR042567">
    <property type="entry name" value="SPIN/Ssty_sf"/>
</dbReference>
<evidence type="ECO:0000313" key="3">
    <source>
        <dbReference type="Proteomes" id="UP000683360"/>
    </source>
</evidence>
<dbReference type="PANTHER" id="PTHR46609">
    <property type="entry name" value="EXONUCLEASE, PHAGE-TYPE/RECB, C-TERMINAL DOMAIN-CONTAINING PROTEIN"/>
    <property type="match status" value="1"/>
</dbReference>